<evidence type="ECO:0000313" key="10">
    <source>
        <dbReference type="Proteomes" id="UP000823982"/>
    </source>
</evidence>
<dbReference type="Gene3D" id="1.10.3720.10">
    <property type="entry name" value="MetI-like"/>
    <property type="match status" value="1"/>
</dbReference>
<feature type="transmembrane region" description="Helical" evidence="7">
    <location>
        <begin position="116"/>
        <end position="140"/>
    </location>
</feature>
<comment type="caution">
    <text evidence="9">The sequence shown here is derived from an EMBL/GenBank/DDBJ whole genome shotgun (WGS) entry which is preliminary data.</text>
</comment>
<keyword evidence="3" id="KW-1003">Cell membrane</keyword>
<dbReference type="PROSITE" id="PS50928">
    <property type="entry name" value="ABC_TM1"/>
    <property type="match status" value="1"/>
</dbReference>
<feature type="transmembrane region" description="Helical" evidence="7">
    <location>
        <begin position="284"/>
        <end position="304"/>
    </location>
</feature>
<comment type="similarity">
    <text evidence="7">Belongs to the binding-protein-dependent transport system permease family.</text>
</comment>
<organism evidence="9 10">
    <name type="scientific">Candidatus Faeciplasma gallinarum</name>
    <dbReference type="NCBI Taxonomy" id="2840799"/>
    <lineage>
        <taxon>Bacteria</taxon>
        <taxon>Bacillati</taxon>
        <taxon>Bacillota</taxon>
        <taxon>Clostridia</taxon>
        <taxon>Eubacteriales</taxon>
        <taxon>Oscillospiraceae</taxon>
        <taxon>Oscillospiraceae incertae sedis</taxon>
        <taxon>Candidatus Faeciplasma</taxon>
    </lineage>
</organism>
<dbReference type="InterPro" id="IPR035906">
    <property type="entry name" value="MetI-like_sf"/>
</dbReference>
<keyword evidence="2 7" id="KW-0813">Transport</keyword>
<sequence length="319" mass="35450">MASDKRLTAEKQAAIQEKKLRKLRRRKVNISTVHVKKSKGKHINSSLGGDIAIFILLALLGIFMLFPLYYSIIQSFKPISELFVFPPKLYVIAPTTENFSNLFKAAGNLWVPFSRYVFNSVFITVVITIMHVFVCCCCAYCLSKCRFPGYKFFNQLIVTSLLFTSTATGIMQFVVMAKMGMINTYWALILPNVATSMGLYLMRQSMSTINDSIIDAAKVDGAGVFRTCWQVVIPNQKPAIATLIIFVFQSAWNVQGGALVYQENLKTLPTIMSQIAASGIARQGIIYASAVVLMIPPLVIFLIAQSNVMETMANSGMKD</sequence>
<dbReference type="PANTHER" id="PTHR43744">
    <property type="entry name" value="ABC TRANSPORTER PERMEASE PROTEIN MG189-RELATED-RELATED"/>
    <property type="match status" value="1"/>
</dbReference>
<evidence type="ECO:0000256" key="4">
    <source>
        <dbReference type="ARBA" id="ARBA00022692"/>
    </source>
</evidence>
<keyword evidence="6 7" id="KW-0472">Membrane</keyword>
<dbReference type="AlphaFoldDB" id="A0A9D1EMV1"/>
<reference evidence="9" key="1">
    <citation type="submission" date="2020-10" db="EMBL/GenBank/DDBJ databases">
        <authorList>
            <person name="Gilroy R."/>
        </authorList>
    </citation>
    <scope>NUCLEOTIDE SEQUENCE</scope>
    <source>
        <strain evidence="9">CHK157-1446</strain>
    </source>
</reference>
<dbReference type="Proteomes" id="UP000823982">
    <property type="component" value="Unassembled WGS sequence"/>
</dbReference>
<dbReference type="Pfam" id="PF00528">
    <property type="entry name" value="BPD_transp_1"/>
    <property type="match status" value="1"/>
</dbReference>
<feature type="transmembrane region" description="Helical" evidence="7">
    <location>
        <begin position="152"/>
        <end position="173"/>
    </location>
</feature>
<dbReference type="GO" id="GO:0055085">
    <property type="term" value="P:transmembrane transport"/>
    <property type="evidence" value="ECO:0007669"/>
    <property type="project" value="InterPro"/>
</dbReference>
<evidence type="ECO:0000256" key="6">
    <source>
        <dbReference type="ARBA" id="ARBA00023136"/>
    </source>
</evidence>
<evidence type="ECO:0000313" key="9">
    <source>
        <dbReference type="EMBL" id="HIS23837.1"/>
    </source>
</evidence>
<dbReference type="EMBL" id="DVIR01000003">
    <property type="protein sequence ID" value="HIS23837.1"/>
    <property type="molecule type" value="Genomic_DNA"/>
</dbReference>
<evidence type="ECO:0000256" key="7">
    <source>
        <dbReference type="RuleBase" id="RU363032"/>
    </source>
</evidence>
<evidence type="ECO:0000256" key="5">
    <source>
        <dbReference type="ARBA" id="ARBA00022989"/>
    </source>
</evidence>
<name>A0A9D1EMV1_9FIRM</name>
<feature type="domain" description="ABC transmembrane type-1" evidence="8">
    <location>
        <begin position="117"/>
        <end position="304"/>
    </location>
</feature>
<reference evidence="9" key="2">
    <citation type="journal article" date="2021" name="PeerJ">
        <title>Extensive microbial diversity within the chicken gut microbiome revealed by metagenomics and culture.</title>
        <authorList>
            <person name="Gilroy R."/>
            <person name="Ravi A."/>
            <person name="Getino M."/>
            <person name="Pursley I."/>
            <person name="Horton D.L."/>
            <person name="Alikhan N.F."/>
            <person name="Baker D."/>
            <person name="Gharbi K."/>
            <person name="Hall N."/>
            <person name="Watson M."/>
            <person name="Adriaenssens E.M."/>
            <person name="Foster-Nyarko E."/>
            <person name="Jarju S."/>
            <person name="Secka A."/>
            <person name="Antonio M."/>
            <person name="Oren A."/>
            <person name="Chaudhuri R.R."/>
            <person name="La Ragione R."/>
            <person name="Hildebrand F."/>
            <person name="Pallen M.J."/>
        </authorList>
    </citation>
    <scope>NUCLEOTIDE SEQUENCE</scope>
    <source>
        <strain evidence="9">CHK157-1446</strain>
    </source>
</reference>
<dbReference type="GO" id="GO:0005886">
    <property type="term" value="C:plasma membrane"/>
    <property type="evidence" value="ECO:0007669"/>
    <property type="project" value="UniProtKB-SubCell"/>
</dbReference>
<evidence type="ECO:0000256" key="3">
    <source>
        <dbReference type="ARBA" id="ARBA00022475"/>
    </source>
</evidence>
<dbReference type="CDD" id="cd06261">
    <property type="entry name" value="TM_PBP2"/>
    <property type="match status" value="1"/>
</dbReference>
<dbReference type="SUPFAM" id="SSF161098">
    <property type="entry name" value="MetI-like"/>
    <property type="match status" value="1"/>
</dbReference>
<gene>
    <name evidence="9" type="ORF">IAD01_00300</name>
</gene>
<protein>
    <submittedName>
        <fullName evidence="9">Carbohydrate ABC transporter permease</fullName>
    </submittedName>
</protein>
<proteinExistence type="inferred from homology"/>
<dbReference type="InterPro" id="IPR000515">
    <property type="entry name" value="MetI-like"/>
</dbReference>
<evidence type="ECO:0000256" key="1">
    <source>
        <dbReference type="ARBA" id="ARBA00004651"/>
    </source>
</evidence>
<dbReference type="PANTHER" id="PTHR43744:SF1">
    <property type="entry name" value="BINDING-PROTEIN-DEPENDENT TRANSPORT SYSTEMS INNER MEMBRANE COMPONENT"/>
    <property type="match status" value="1"/>
</dbReference>
<feature type="transmembrane region" description="Helical" evidence="7">
    <location>
        <begin position="185"/>
        <end position="202"/>
    </location>
</feature>
<keyword evidence="4 7" id="KW-0812">Transmembrane</keyword>
<comment type="subcellular location">
    <subcellularLocation>
        <location evidence="1 7">Cell membrane</location>
        <topology evidence="1 7">Multi-pass membrane protein</topology>
    </subcellularLocation>
</comment>
<keyword evidence="5 7" id="KW-1133">Transmembrane helix</keyword>
<feature type="transmembrane region" description="Helical" evidence="7">
    <location>
        <begin position="47"/>
        <end position="70"/>
    </location>
</feature>
<accession>A0A9D1EMV1</accession>
<evidence type="ECO:0000256" key="2">
    <source>
        <dbReference type="ARBA" id="ARBA00022448"/>
    </source>
</evidence>
<evidence type="ECO:0000259" key="8">
    <source>
        <dbReference type="PROSITE" id="PS50928"/>
    </source>
</evidence>